<evidence type="ECO:0008006" key="3">
    <source>
        <dbReference type="Google" id="ProtNLM"/>
    </source>
</evidence>
<comment type="caution">
    <text evidence="1">The sequence shown here is derived from an EMBL/GenBank/DDBJ whole genome shotgun (WGS) entry which is preliminary data.</text>
</comment>
<dbReference type="AlphaFoldDB" id="A0A2I1JXZ7"/>
<name>A0A2I1JXZ7_9LACT</name>
<gene>
    <name evidence="1" type="ORF">CYJ57_05725</name>
</gene>
<reference evidence="1 2" key="1">
    <citation type="submission" date="2017-12" db="EMBL/GenBank/DDBJ databases">
        <title>Phylogenetic diversity of female urinary microbiome.</title>
        <authorList>
            <person name="Thomas-White K."/>
            <person name="Wolfe A.J."/>
        </authorList>
    </citation>
    <scope>NUCLEOTIDE SEQUENCE [LARGE SCALE GENOMIC DNA]</scope>
    <source>
        <strain evidence="1 2">UMB0898</strain>
    </source>
</reference>
<protein>
    <recommendedName>
        <fullName evidence="3">Lipoprotein</fullName>
    </recommendedName>
</protein>
<dbReference type="RefSeq" id="WP_101954439.1">
    <property type="nucleotide sequence ID" value="NZ_PKHE01000014.1"/>
</dbReference>
<dbReference type="Proteomes" id="UP000234384">
    <property type="component" value="Unassembled WGS sequence"/>
</dbReference>
<dbReference type="OrthoDB" id="3010296at2"/>
<sequence length="279" mass="32739">MKRKLLVGIMIGLTTMMTSCQTIEKAVEETFATQPQKLNVEDKEDKNFLDKVKDFFFDESNDPVFILDIISDAEDKIGFEFSTELDSYFKRYLTENEIQRYLSEEEVIEIVEKFDENNFILNPDKRDEVMEELFELVGTRDFYIYEARFRLYDSSIYIYIVNPDHPEYVDLYYYNSGIGSWTVLPEKLSANVDPMAGAILLSEIDFENFNKIMDAGIEILKEIGDYREFNIMNNELGINMISTHWQGEDLVFKAEVKGVREDYNLTFDAKGNLIEKERK</sequence>
<dbReference type="EMBL" id="PKHE01000014">
    <property type="protein sequence ID" value="PKY88270.1"/>
    <property type="molecule type" value="Genomic_DNA"/>
</dbReference>
<proteinExistence type="predicted"/>
<evidence type="ECO:0000313" key="1">
    <source>
        <dbReference type="EMBL" id="PKY88270.1"/>
    </source>
</evidence>
<dbReference type="PROSITE" id="PS51257">
    <property type="entry name" value="PROKAR_LIPOPROTEIN"/>
    <property type="match status" value="1"/>
</dbReference>
<evidence type="ECO:0000313" key="2">
    <source>
        <dbReference type="Proteomes" id="UP000234384"/>
    </source>
</evidence>
<organism evidence="1 2">
    <name type="scientific">Falseniella ignava</name>
    <dbReference type="NCBI Taxonomy" id="137730"/>
    <lineage>
        <taxon>Bacteria</taxon>
        <taxon>Bacillati</taxon>
        <taxon>Bacillota</taxon>
        <taxon>Bacilli</taxon>
        <taxon>Lactobacillales</taxon>
        <taxon>Aerococcaceae</taxon>
        <taxon>Falseniella</taxon>
    </lineage>
</organism>
<accession>A0A2I1JXZ7</accession>